<dbReference type="Proteomes" id="UP000321393">
    <property type="component" value="Unassembled WGS sequence"/>
</dbReference>
<gene>
    <name evidence="2" type="ORF">E6C27_scaffold35G00790</name>
</gene>
<proteinExistence type="predicted"/>
<evidence type="ECO:0000313" key="2">
    <source>
        <dbReference type="EMBL" id="KAA0040443.1"/>
    </source>
</evidence>
<accession>A0A5A7TBJ0</accession>
<feature type="region of interest" description="Disordered" evidence="1">
    <location>
        <begin position="30"/>
        <end position="63"/>
    </location>
</feature>
<evidence type="ECO:0000256" key="1">
    <source>
        <dbReference type="SAM" id="MobiDB-lite"/>
    </source>
</evidence>
<dbReference type="AlphaFoldDB" id="A0A5A7TBJ0"/>
<comment type="caution">
    <text evidence="2">The sequence shown here is derived from an EMBL/GenBank/DDBJ whole genome shotgun (WGS) entry which is preliminary data.</text>
</comment>
<sequence>MGAQIARVRGRARSRADVEVRTRASWRVTRRKMPLRRGARQGDGRGGRGGGRTQLEEQPAVQTANPTTFVTQADFAAMEKRYQDMLRDVLAPFHAAQCQGHNCPWCRRVIV</sequence>
<dbReference type="EMBL" id="SSTE01017387">
    <property type="protein sequence ID" value="KAA0040443.1"/>
    <property type="molecule type" value="Genomic_DNA"/>
</dbReference>
<organism evidence="2 3">
    <name type="scientific">Cucumis melo var. makuwa</name>
    <name type="common">Oriental melon</name>
    <dbReference type="NCBI Taxonomy" id="1194695"/>
    <lineage>
        <taxon>Eukaryota</taxon>
        <taxon>Viridiplantae</taxon>
        <taxon>Streptophyta</taxon>
        <taxon>Embryophyta</taxon>
        <taxon>Tracheophyta</taxon>
        <taxon>Spermatophyta</taxon>
        <taxon>Magnoliopsida</taxon>
        <taxon>eudicotyledons</taxon>
        <taxon>Gunneridae</taxon>
        <taxon>Pentapetalae</taxon>
        <taxon>rosids</taxon>
        <taxon>fabids</taxon>
        <taxon>Cucurbitales</taxon>
        <taxon>Cucurbitaceae</taxon>
        <taxon>Benincaseae</taxon>
        <taxon>Cucumis</taxon>
    </lineage>
</organism>
<evidence type="ECO:0008006" key="4">
    <source>
        <dbReference type="Google" id="ProtNLM"/>
    </source>
</evidence>
<name>A0A5A7TBJ0_CUCMM</name>
<feature type="compositionally biased region" description="Basic residues" evidence="1">
    <location>
        <begin position="30"/>
        <end position="39"/>
    </location>
</feature>
<evidence type="ECO:0000313" key="3">
    <source>
        <dbReference type="Proteomes" id="UP000321393"/>
    </source>
</evidence>
<protein>
    <recommendedName>
        <fullName evidence="4">Gag protease polyprotein</fullName>
    </recommendedName>
</protein>
<reference evidence="2 3" key="1">
    <citation type="submission" date="2019-08" db="EMBL/GenBank/DDBJ databases">
        <title>Draft genome sequences of two oriental melons (Cucumis melo L. var makuwa).</title>
        <authorList>
            <person name="Kwon S.-Y."/>
        </authorList>
    </citation>
    <scope>NUCLEOTIDE SEQUENCE [LARGE SCALE GENOMIC DNA]</scope>
    <source>
        <strain evidence="3">cv. SW 3</strain>
        <tissue evidence="2">Leaf</tissue>
    </source>
</reference>